<dbReference type="VEuPathDB" id="VectorBase:LDEU009516"/>
<dbReference type="Gene3D" id="2.60.120.290">
    <property type="entry name" value="Spermadhesin, CUB domain"/>
    <property type="match status" value="6"/>
</dbReference>
<dbReference type="Pfam" id="PF00431">
    <property type="entry name" value="CUB"/>
    <property type="match status" value="6"/>
</dbReference>
<dbReference type="OrthoDB" id="6512949at2759"/>
<protein>
    <submittedName>
        <fullName evidence="5">Cubilin-like protein</fullName>
    </submittedName>
</protein>
<comment type="caution">
    <text evidence="5">The sequence shown here is derived from an EMBL/GenBank/DDBJ whole genome shotgun (WGS) entry which is preliminary data.</text>
</comment>
<feature type="domain" description="CUB" evidence="4">
    <location>
        <begin position="360"/>
        <end position="476"/>
    </location>
</feature>
<evidence type="ECO:0000313" key="6">
    <source>
        <dbReference type="Proteomes" id="UP000288716"/>
    </source>
</evidence>
<sequence>GTSGVITSPRYPQIVDTVNENYVWTITSPENTYIFITFLDIEIIESDLSGNCYHYVEVCNGFKQNSVPIAKYCGFNPPSPIVSTSNVVTIRFSSSYPAKFKLEWQANTTSTISKVTDSKNSEVENNICTHTIQINKTSNYELLSPGYPLAYDSNVNCSWTFNTEPGYRFFVDIVYMDIEEYANCGFDKLQFFEPLEYRSLTWKLNKTLCGRDTPKLYSSSNKLKITFKTDASLSKTGFRIIVIAVCGGFFYESFGVISTDNVFNRTDCEWLVSVREGRTIGVKFTELNIRTESSRCNSVGITLRNGRTQSSPILGNDTFCGSHLPPYMETTSNHLYVKFSAPLNIYAKFNLQFSEVSETCGGFYELNSLQKSLDIMSPNYPQVPPYNCECDWVISSPPNTEIRIDFEVTNKQAECNITHEYVELRDGGSINSRLIKRVCVPVIENSYFSTENIIFIRFVTSGKSISYTFKATIHINVCGGTHHVYFSTKIESPNYPNSYSDQLDCTWKVYSSLPEFSLLTQVKDMDLISQSTDCTSGDFVLIQEANEKEDVIERLCRKSDINKEIISNSPAIIIRFKSDQMNSGKDKHLLFSACGGYIDPAVTGEISTPEFPNAYPYRRTCRWVLRAPSSRRIKLTFTNYNLKANDRVAGECIDELRIIKSPVSLETELGMKVQCSNILPMPIESRTMGMIVTFNTNGLNTNEGFKATYTTYNENPAQSFYPTDTGKPNKFTNLYKNIMSTYINSHASKK</sequence>
<dbReference type="CDD" id="cd00041">
    <property type="entry name" value="CUB"/>
    <property type="match status" value="6"/>
</dbReference>
<dbReference type="PANTHER" id="PTHR24251">
    <property type="entry name" value="OVOCHYMASE-RELATED"/>
    <property type="match status" value="1"/>
</dbReference>
<feature type="domain" description="CUB" evidence="4">
    <location>
        <begin position="594"/>
        <end position="712"/>
    </location>
</feature>
<feature type="domain" description="CUB" evidence="4">
    <location>
        <begin position="128"/>
        <end position="245"/>
    </location>
</feature>
<feature type="domain" description="CUB" evidence="4">
    <location>
        <begin position="246"/>
        <end position="356"/>
    </location>
</feature>
<evidence type="ECO:0000256" key="1">
    <source>
        <dbReference type="ARBA" id="ARBA00022737"/>
    </source>
</evidence>
<dbReference type="EMBL" id="NCKV01008539">
    <property type="protein sequence ID" value="RWS22524.1"/>
    <property type="molecule type" value="Genomic_DNA"/>
</dbReference>
<dbReference type="InterPro" id="IPR035914">
    <property type="entry name" value="Sperma_CUB_dom_sf"/>
</dbReference>
<dbReference type="AlphaFoldDB" id="A0A443S4X0"/>
<evidence type="ECO:0000259" key="4">
    <source>
        <dbReference type="PROSITE" id="PS01180"/>
    </source>
</evidence>
<accession>A0A443S4X0</accession>
<feature type="domain" description="CUB" evidence="4">
    <location>
        <begin position="478"/>
        <end position="594"/>
    </location>
</feature>
<comment type="caution">
    <text evidence="3">Lacks conserved residue(s) required for the propagation of feature annotation.</text>
</comment>
<name>A0A443S4X0_9ACAR</name>
<keyword evidence="2 3" id="KW-1015">Disulfide bond</keyword>
<dbReference type="STRING" id="299467.A0A443S4X0"/>
<feature type="disulfide bond" evidence="3">
    <location>
        <begin position="478"/>
        <end position="505"/>
    </location>
</feature>
<evidence type="ECO:0000256" key="2">
    <source>
        <dbReference type="ARBA" id="ARBA00023157"/>
    </source>
</evidence>
<reference evidence="5 6" key="1">
    <citation type="journal article" date="2018" name="Gigascience">
        <title>Genomes of trombidid mites reveal novel predicted allergens and laterally-transferred genes associated with secondary metabolism.</title>
        <authorList>
            <person name="Dong X."/>
            <person name="Chaisiri K."/>
            <person name="Xia D."/>
            <person name="Armstrong S.D."/>
            <person name="Fang Y."/>
            <person name="Donnelly M.J."/>
            <person name="Kadowaki T."/>
            <person name="McGarry J.W."/>
            <person name="Darby A.C."/>
            <person name="Makepeace B.L."/>
        </authorList>
    </citation>
    <scope>NUCLEOTIDE SEQUENCE [LARGE SCALE GENOMIC DNA]</scope>
    <source>
        <strain evidence="5">UoL-UT</strain>
    </source>
</reference>
<feature type="domain" description="CUB" evidence="4">
    <location>
        <begin position="1"/>
        <end position="107"/>
    </location>
</feature>
<dbReference type="InterPro" id="IPR000859">
    <property type="entry name" value="CUB_dom"/>
</dbReference>
<keyword evidence="6" id="KW-1185">Reference proteome</keyword>
<gene>
    <name evidence="5" type="ORF">B4U80_03830</name>
</gene>
<keyword evidence="1" id="KW-0677">Repeat</keyword>
<feature type="disulfide bond" evidence="3">
    <location>
        <begin position="594"/>
        <end position="621"/>
    </location>
</feature>
<organism evidence="5 6">
    <name type="scientific">Leptotrombidium deliense</name>
    <dbReference type="NCBI Taxonomy" id="299467"/>
    <lineage>
        <taxon>Eukaryota</taxon>
        <taxon>Metazoa</taxon>
        <taxon>Ecdysozoa</taxon>
        <taxon>Arthropoda</taxon>
        <taxon>Chelicerata</taxon>
        <taxon>Arachnida</taxon>
        <taxon>Acari</taxon>
        <taxon>Acariformes</taxon>
        <taxon>Trombidiformes</taxon>
        <taxon>Prostigmata</taxon>
        <taxon>Anystina</taxon>
        <taxon>Parasitengona</taxon>
        <taxon>Trombiculoidea</taxon>
        <taxon>Trombiculidae</taxon>
        <taxon>Leptotrombidium</taxon>
    </lineage>
</organism>
<dbReference type="Proteomes" id="UP000288716">
    <property type="component" value="Unassembled WGS sequence"/>
</dbReference>
<proteinExistence type="predicted"/>
<feature type="non-terminal residue" evidence="5">
    <location>
        <position position="1"/>
    </location>
</feature>
<dbReference type="PROSITE" id="PS01180">
    <property type="entry name" value="CUB"/>
    <property type="match status" value="6"/>
</dbReference>
<evidence type="ECO:0000313" key="5">
    <source>
        <dbReference type="EMBL" id="RWS22524.1"/>
    </source>
</evidence>
<dbReference type="SMART" id="SM00042">
    <property type="entry name" value="CUB"/>
    <property type="match status" value="6"/>
</dbReference>
<dbReference type="SUPFAM" id="SSF49854">
    <property type="entry name" value="Spermadhesin, CUB domain"/>
    <property type="match status" value="6"/>
</dbReference>
<evidence type="ECO:0000256" key="3">
    <source>
        <dbReference type="PROSITE-ProRule" id="PRU00059"/>
    </source>
</evidence>